<comment type="caution">
    <text evidence="2">The sequence shown here is derived from an EMBL/GenBank/DDBJ whole genome shotgun (WGS) entry which is preliminary data.</text>
</comment>
<feature type="transmembrane region" description="Helical" evidence="1">
    <location>
        <begin position="6"/>
        <end position="26"/>
    </location>
</feature>
<sequence>MVIFLTIIEGFGVVSISLLTTVLAMFRNLTKTFTKRSYSSYMKTAKAGVINSQNLELLPLRVHLLGPRQKLFGSKVVMPRL</sequence>
<name>A0A2R7Y9M1_9ARCH</name>
<dbReference type="EMBL" id="NDWU01000002">
    <property type="protein sequence ID" value="PUA34230.1"/>
    <property type="molecule type" value="Genomic_DNA"/>
</dbReference>
<keyword evidence="1" id="KW-0472">Membrane</keyword>
<keyword evidence="1" id="KW-1133">Transmembrane helix</keyword>
<dbReference type="Proteomes" id="UP000244066">
    <property type="component" value="Unassembled WGS sequence"/>
</dbReference>
<gene>
    <name evidence="2" type="ORF">B9J98_01165</name>
</gene>
<organism evidence="2 3">
    <name type="scientific">Candidatus Terraquivivens tikiterensis</name>
    <dbReference type="NCBI Taxonomy" id="1980982"/>
    <lineage>
        <taxon>Archaea</taxon>
        <taxon>Nitrososphaerota</taxon>
        <taxon>Candidatus Wolframiiraptoraceae</taxon>
        <taxon>Candidatus Terraquivivens</taxon>
    </lineage>
</organism>
<protein>
    <submittedName>
        <fullName evidence="2">Uncharacterized protein</fullName>
    </submittedName>
</protein>
<evidence type="ECO:0000313" key="2">
    <source>
        <dbReference type="EMBL" id="PUA34230.1"/>
    </source>
</evidence>
<dbReference type="AlphaFoldDB" id="A0A2R7Y9M1"/>
<evidence type="ECO:0000256" key="1">
    <source>
        <dbReference type="SAM" id="Phobius"/>
    </source>
</evidence>
<accession>A0A2R7Y9M1</accession>
<reference evidence="2 3" key="1">
    <citation type="submission" date="2017-04" db="EMBL/GenBank/DDBJ databases">
        <title>Draft Aigarchaeota genome from a New Zealand hot spring.</title>
        <authorList>
            <person name="Reysenbach A.-L."/>
            <person name="Donaho J.A."/>
            <person name="Gerhart J."/>
            <person name="Kelley J.F."/>
            <person name="Kouba K."/>
            <person name="Podar M."/>
            <person name="Stott M."/>
        </authorList>
    </citation>
    <scope>NUCLEOTIDE SEQUENCE [LARGE SCALE GENOMIC DNA]</scope>
    <source>
        <strain evidence="2">NZ13_MG1</strain>
    </source>
</reference>
<keyword evidence="1" id="KW-0812">Transmembrane</keyword>
<proteinExistence type="predicted"/>
<evidence type="ECO:0000313" key="3">
    <source>
        <dbReference type="Proteomes" id="UP000244066"/>
    </source>
</evidence>